<dbReference type="Proteomes" id="UP000219215">
    <property type="component" value="Chromosome DPRO"/>
</dbReference>
<evidence type="ECO:0000256" key="2">
    <source>
        <dbReference type="ARBA" id="ARBA00006763"/>
    </source>
</evidence>
<evidence type="ECO:0000256" key="3">
    <source>
        <dbReference type="RuleBase" id="RU363015"/>
    </source>
</evidence>
<dbReference type="InterPro" id="IPR005269">
    <property type="entry name" value="LOG"/>
</dbReference>
<organism evidence="4 5">
    <name type="scientific">Pseudodesulfovibrio profundus</name>
    <dbReference type="NCBI Taxonomy" id="57320"/>
    <lineage>
        <taxon>Bacteria</taxon>
        <taxon>Pseudomonadati</taxon>
        <taxon>Thermodesulfobacteriota</taxon>
        <taxon>Desulfovibrionia</taxon>
        <taxon>Desulfovibrionales</taxon>
        <taxon>Desulfovibrionaceae</taxon>
    </lineage>
</organism>
<dbReference type="GO" id="GO:0008714">
    <property type="term" value="F:AMP nucleosidase activity"/>
    <property type="evidence" value="ECO:0007669"/>
    <property type="project" value="UniProtKB-EC"/>
</dbReference>
<keyword evidence="5" id="KW-1185">Reference proteome</keyword>
<dbReference type="Pfam" id="PF03641">
    <property type="entry name" value="Lysine_decarbox"/>
    <property type="match status" value="1"/>
</dbReference>
<accession>A0A2C8FBG9</accession>
<dbReference type="PANTHER" id="PTHR31223">
    <property type="entry name" value="LOG FAMILY PROTEIN YJL055W"/>
    <property type="match status" value="1"/>
</dbReference>
<dbReference type="PANTHER" id="PTHR31223:SF70">
    <property type="entry name" value="LOG FAMILY PROTEIN YJL055W"/>
    <property type="match status" value="1"/>
</dbReference>
<dbReference type="InterPro" id="IPR031100">
    <property type="entry name" value="LOG_fam"/>
</dbReference>
<dbReference type="EC" id="3.2.2.n1" evidence="3"/>
<keyword evidence="3" id="KW-0203">Cytokinin biosynthesis</keyword>
<dbReference type="NCBIfam" id="TIGR00730">
    <property type="entry name" value="Rossman fold protein, TIGR00730 family"/>
    <property type="match status" value="1"/>
</dbReference>
<dbReference type="EMBL" id="LT907975">
    <property type="protein sequence ID" value="SOB59841.1"/>
    <property type="molecule type" value="Genomic_DNA"/>
</dbReference>
<dbReference type="GO" id="GO:0005829">
    <property type="term" value="C:cytosol"/>
    <property type="evidence" value="ECO:0007669"/>
    <property type="project" value="TreeGrafter"/>
</dbReference>
<evidence type="ECO:0000313" key="5">
    <source>
        <dbReference type="Proteomes" id="UP000219215"/>
    </source>
</evidence>
<evidence type="ECO:0000256" key="1">
    <source>
        <dbReference type="ARBA" id="ARBA00000274"/>
    </source>
</evidence>
<dbReference type="GO" id="GO:0009691">
    <property type="term" value="P:cytokinin biosynthetic process"/>
    <property type="evidence" value="ECO:0007669"/>
    <property type="project" value="UniProtKB-UniRule"/>
</dbReference>
<dbReference type="Gene3D" id="3.40.50.450">
    <property type="match status" value="1"/>
</dbReference>
<name>A0A2C8FBG9_9BACT</name>
<keyword evidence="4" id="KW-0326">Glycosidase</keyword>
<comment type="similarity">
    <text evidence="2 3">Belongs to the LOG family.</text>
</comment>
<comment type="catalytic activity">
    <reaction evidence="1">
        <text>AMP + H2O = D-ribose 5-phosphate + adenine</text>
        <dbReference type="Rhea" id="RHEA:20129"/>
        <dbReference type="ChEBI" id="CHEBI:15377"/>
        <dbReference type="ChEBI" id="CHEBI:16708"/>
        <dbReference type="ChEBI" id="CHEBI:78346"/>
        <dbReference type="ChEBI" id="CHEBI:456215"/>
        <dbReference type="EC" id="3.2.2.4"/>
    </reaction>
</comment>
<protein>
    <recommendedName>
        <fullName evidence="3">Cytokinin riboside 5'-monophosphate phosphoribohydrolase</fullName>
        <ecNumber evidence="3">3.2.2.n1</ecNumber>
    </recommendedName>
</protein>
<gene>
    <name evidence="4" type="ORF">DPRO_2931</name>
</gene>
<dbReference type="KEGG" id="pprf:DPRO_2931"/>
<dbReference type="SUPFAM" id="SSF102405">
    <property type="entry name" value="MCP/YpsA-like"/>
    <property type="match status" value="1"/>
</dbReference>
<evidence type="ECO:0000313" key="4">
    <source>
        <dbReference type="EMBL" id="SOB59841.1"/>
    </source>
</evidence>
<sequence>MKRICVYLGSNPGFDPAYAEATKALGLELAKRKLGLVYGGSDVGLMGLLANTCLEAGGEIIGVIPELLVEKEVAHNGLTEQHVVNSMHERKQLMADLSDGFIALPGGIGTLEEFFEVLTWNH</sequence>
<reference evidence="5" key="1">
    <citation type="submission" date="2017-09" db="EMBL/GenBank/DDBJ databases">
        <authorList>
            <person name="Regsiter A."/>
            <person name="William W."/>
        </authorList>
    </citation>
    <scope>NUCLEOTIDE SEQUENCE [LARGE SCALE GENOMIC DNA]</scope>
    <source>
        <strain evidence="5">500-1</strain>
    </source>
</reference>
<keyword evidence="3 4" id="KW-0378">Hydrolase</keyword>
<proteinExistence type="inferred from homology"/>
<dbReference type="AlphaFoldDB" id="A0A2C8FBG9"/>